<sequence>MAHSLNTKVDFTTEAIAYLGFPKYGKVMLGDQAIEFYNEKNVEDNMNFPWNSLKAIQGDVSSKGQIGRNFYIILQNNKKIRFSSQETGKILKVSREYLGDKKVIRSRTMSSAIAGFFRHNK</sequence>
<organism evidence="1 2">
    <name type="scientific">Lactovum miscens</name>
    <dbReference type="NCBI Taxonomy" id="190387"/>
    <lineage>
        <taxon>Bacteria</taxon>
        <taxon>Bacillati</taxon>
        <taxon>Bacillota</taxon>
        <taxon>Bacilli</taxon>
        <taxon>Lactobacillales</taxon>
        <taxon>Streptococcaceae</taxon>
        <taxon>Lactovum</taxon>
    </lineage>
</organism>
<evidence type="ECO:0000313" key="1">
    <source>
        <dbReference type="EMBL" id="MBB5888732.1"/>
    </source>
</evidence>
<name>A0A841CAZ8_9LACT</name>
<dbReference type="AlphaFoldDB" id="A0A841CAZ8"/>
<dbReference type="InterPro" id="IPR010360">
    <property type="entry name" value="DUF956"/>
</dbReference>
<comment type="caution">
    <text evidence="1">The sequence shown here is derived from an EMBL/GenBank/DDBJ whole genome shotgun (WGS) entry which is preliminary data.</text>
</comment>
<accession>A0A841CAZ8</accession>
<evidence type="ECO:0000313" key="2">
    <source>
        <dbReference type="Proteomes" id="UP000562464"/>
    </source>
</evidence>
<dbReference type="RefSeq" id="WP_183541103.1">
    <property type="nucleotide sequence ID" value="NZ_DASWOY010000023.1"/>
</dbReference>
<proteinExistence type="predicted"/>
<reference evidence="1 2" key="1">
    <citation type="submission" date="2020-08" db="EMBL/GenBank/DDBJ databases">
        <title>Genomic Encyclopedia of Type Strains, Phase IV (KMG-IV): sequencing the most valuable type-strain genomes for metagenomic binning, comparative biology and taxonomic classification.</title>
        <authorList>
            <person name="Goeker M."/>
        </authorList>
    </citation>
    <scope>NUCLEOTIDE SEQUENCE [LARGE SCALE GENOMIC DNA]</scope>
    <source>
        <strain evidence="1 2">DSM 14925</strain>
    </source>
</reference>
<dbReference type="PIRSF" id="PIRSF021265">
    <property type="entry name" value="DUF956"/>
    <property type="match status" value="1"/>
</dbReference>
<dbReference type="Pfam" id="PF06115">
    <property type="entry name" value="DUF956"/>
    <property type="match status" value="1"/>
</dbReference>
<dbReference type="EMBL" id="JACHHV010000045">
    <property type="protein sequence ID" value="MBB5888732.1"/>
    <property type="molecule type" value="Genomic_DNA"/>
</dbReference>
<protein>
    <recommendedName>
        <fullName evidence="3">DUF956 family protein</fullName>
    </recommendedName>
</protein>
<keyword evidence="2" id="KW-1185">Reference proteome</keyword>
<gene>
    <name evidence="1" type="ORF">HNQ37_001645</name>
</gene>
<evidence type="ECO:0008006" key="3">
    <source>
        <dbReference type="Google" id="ProtNLM"/>
    </source>
</evidence>
<dbReference type="Proteomes" id="UP000562464">
    <property type="component" value="Unassembled WGS sequence"/>
</dbReference>